<name>A0AAD7FKA4_9AGAR</name>
<dbReference type="Proteomes" id="UP001221142">
    <property type="component" value="Unassembled WGS sequence"/>
</dbReference>
<gene>
    <name evidence="1" type="ORF">FB45DRAFT_86155</name>
</gene>
<dbReference type="AlphaFoldDB" id="A0AAD7FKA4"/>
<dbReference type="EMBL" id="JARKIF010000013">
    <property type="protein sequence ID" value="KAJ7624712.1"/>
    <property type="molecule type" value="Genomic_DNA"/>
</dbReference>
<reference evidence="1" key="1">
    <citation type="submission" date="2023-03" db="EMBL/GenBank/DDBJ databases">
        <title>Massive genome expansion in bonnet fungi (Mycena s.s.) driven by repeated elements and novel gene families across ecological guilds.</title>
        <authorList>
            <consortium name="Lawrence Berkeley National Laboratory"/>
            <person name="Harder C.B."/>
            <person name="Miyauchi S."/>
            <person name="Viragh M."/>
            <person name="Kuo A."/>
            <person name="Thoen E."/>
            <person name="Andreopoulos B."/>
            <person name="Lu D."/>
            <person name="Skrede I."/>
            <person name="Drula E."/>
            <person name="Henrissat B."/>
            <person name="Morin E."/>
            <person name="Kohler A."/>
            <person name="Barry K."/>
            <person name="LaButti K."/>
            <person name="Morin E."/>
            <person name="Salamov A."/>
            <person name="Lipzen A."/>
            <person name="Mereny Z."/>
            <person name="Hegedus B."/>
            <person name="Baldrian P."/>
            <person name="Stursova M."/>
            <person name="Weitz H."/>
            <person name="Taylor A."/>
            <person name="Grigoriev I.V."/>
            <person name="Nagy L.G."/>
            <person name="Martin F."/>
            <person name="Kauserud H."/>
        </authorList>
    </citation>
    <scope>NUCLEOTIDE SEQUENCE</scope>
    <source>
        <strain evidence="1">9284</strain>
    </source>
</reference>
<proteinExistence type="predicted"/>
<keyword evidence="2" id="KW-1185">Reference proteome</keyword>
<comment type="caution">
    <text evidence="1">The sequence shown here is derived from an EMBL/GenBank/DDBJ whole genome shotgun (WGS) entry which is preliminary data.</text>
</comment>
<accession>A0AAD7FKA4</accession>
<sequence length="244" mass="27372">MEQRTGPSAMPGHWMPLMTRIGRAAQHEGLPSSGPSSFVAVVPVLYQFNGENLLWHAARHLWERTPKRRRRHSMPLSLAFDRASLPGAFLHDARTLLTGLLDDSYETAARIARWLMTWPSFGLTRISSAQTHIRVIDFDSGYVYPHSPPSLQSSPFIPFIPQTFHSVSPHPQRSSLDDFGRSVQRVAFSRWWHRRTYIPTGNEGIDLERKGCATLEFIQPYGSHSVQAQGVSAANGRSTSSPSL</sequence>
<protein>
    <submittedName>
        <fullName evidence="1">Uncharacterized protein</fullName>
    </submittedName>
</protein>
<organism evidence="1 2">
    <name type="scientific">Roridomyces roridus</name>
    <dbReference type="NCBI Taxonomy" id="1738132"/>
    <lineage>
        <taxon>Eukaryota</taxon>
        <taxon>Fungi</taxon>
        <taxon>Dikarya</taxon>
        <taxon>Basidiomycota</taxon>
        <taxon>Agaricomycotina</taxon>
        <taxon>Agaricomycetes</taxon>
        <taxon>Agaricomycetidae</taxon>
        <taxon>Agaricales</taxon>
        <taxon>Marasmiineae</taxon>
        <taxon>Mycenaceae</taxon>
        <taxon>Roridomyces</taxon>
    </lineage>
</organism>
<evidence type="ECO:0000313" key="1">
    <source>
        <dbReference type="EMBL" id="KAJ7624712.1"/>
    </source>
</evidence>
<evidence type="ECO:0000313" key="2">
    <source>
        <dbReference type="Proteomes" id="UP001221142"/>
    </source>
</evidence>